<accession>A0A856M752</accession>
<dbReference type="InterPro" id="IPR043129">
    <property type="entry name" value="ATPase_NBD"/>
</dbReference>
<keyword evidence="2" id="KW-1185">Reference proteome</keyword>
<evidence type="ECO:0000313" key="1">
    <source>
        <dbReference type="EMBL" id="QDL06965.1"/>
    </source>
</evidence>
<evidence type="ECO:0000313" key="2">
    <source>
        <dbReference type="Proteomes" id="UP000503129"/>
    </source>
</evidence>
<proteinExistence type="predicted"/>
<dbReference type="AlphaFoldDB" id="A0A856M752"/>
<dbReference type="SUPFAM" id="SSF53067">
    <property type="entry name" value="Actin-like ATPase domain"/>
    <property type="match status" value="1"/>
</dbReference>
<dbReference type="EMBL" id="CP030118">
    <property type="protein sequence ID" value="QDL06965.1"/>
    <property type="molecule type" value="Genomic_DNA"/>
</dbReference>
<dbReference type="RefSeq" id="WP_169263060.1">
    <property type="nucleotide sequence ID" value="NZ_CAWOXK010000001.1"/>
</dbReference>
<dbReference type="Pfam" id="PF00022">
    <property type="entry name" value="Actin"/>
    <property type="match status" value="1"/>
</dbReference>
<gene>
    <name evidence="1" type="ORF">DP114_02715</name>
</gene>
<dbReference type="KEGG" id="bsen:DP114_02715"/>
<protein>
    <submittedName>
        <fullName evidence="1">Uncharacterized protein</fullName>
    </submittedName>
</protein>
<dbReference type="Proteomes" id="UP000503129">
    <property type="component" value="Chromosome"/>
</dbReference>
<name>A0A856M752_9CYAN</name>
<organism evidence="1 2">
    <name type="scientific">Brasilonema sennae CENA114</name>
    <dbReference type="NCBI Taxonomy" id="415709"/>
    <lineage>
        <taxon>Bacteria</taxon>
        <taxon>Bacillati</taxon>
        <taxon>Cyanobacteriota</taxon>
        <taxon>Cyanophyceae</taxon>
        <taxon>Nostocales</taxon>
        <taxon>Scytonemataceae</taxon>
        <taxon>Brasilonema</taxon>
        <taxon>Bromeliae group (in: Brasilonema)</taxon>
    </lineage>
</organism>
<reference evidence="1 2" key="1">
    <citation type="submission" date="2018-06" db="EMBL/GenBank/DDBJ databases">
        <title>Comparative genomics of Brasilonema spp. strains.</title>
        <authorList>
            <person name="Alvarenga D.O."/>
            <person name="Fiore M.F."/>
            <person name="Varani A.M."/>
        </authorList>
    </citation>
    <scope>NUCLEOTIDE SEQUENCE [LARGE SCALE GENOMIC DNA]</scope>
    <source>
        <strain evidence="1 2">CENA114</strain>
    </source>
</reference>
<dbReference type="Gene3D" id="3.30.420.40">
    <property type="match status" value="1"/>
</dbReference>
<sequence>MFERLLDRLEKTVRSLAPSGITVKVVAPPQRKDFAWIGGSMLASLTTFEAMWFTKEE</sequence>
<dbReference type="InterPro" id="IPR004000">
    <property type="entry name" value="Actin"/>
</dbReference>